<sequence length="189" mass="21439">MIFGVDTSGKINQLPMWVGVVKPKRRGILEELKKSVARRKPVISARRRLNGRYLNQGEIEKLVENTSFSVGLLRAPVYASCLRNFRSLHDPKVRVLASVIFLTLKDLPIREEDVILVDKDYDYDKMRFLCSSIGFLLRKFEGKNLDVEVGTSYNESIGLADIVAKLGRLGKLQASEMNPNSLEKYMSAF</sequence>
<gene>
    <name evidence="1" type="ORF">AKJ42_00670</name>
</gene>
<comment type="caution">
    <text evidence="1">The sequence shown here is derived from an EMBL/GenBank/DDBJ whole genome shotgun (WGS) entry which is preliminary data.</text>
</comment>
<dbReference type="EMBL" id="LHXW01000004">
    <property type="protein sequence ID" value="KXB00437.1"/>
    <property type="molecule type" value="Genomic_DNA"/>
</dbReference>
<protein>
    <submittedName>
        <fullName evidence="1">Uncharacterized protein</fullName>
    </submittedName>
</protein>
<keyword evidence="2" id="KW-1185">Reference proteome</keyword>
<evidence type="ECO:0000313" key="1">
    <source>
        <dbReference type="EMBL" id="KXB00437.1"/>
    </source>
</evidence>
<organism evidence="1 2">
    <name type="scientific">candidate division MSBL1 archaeon SCGC-AAA261C02</name>
    <dbReference type="NCBI Taxonomy" id="1698272"/>
    <lineage>
        <taxon>Archaea</taxon>
        <taxon>Methanobacteriati</taxon>
        <taxon>Methanobacteriota</taxon>
        <taxon>candidate division MSBL1</taxon>
    </lineage>
</organism>
<dbReference type="Proteomes" id="UP000070520">
    <property type="component" value="Unassembled WGS sequence"/>
</dbReference>
<evidence type="ECO:0000313" key="2">
    <source>
        <dbReference type="Proteomes" id="UP000070520"/>
    </source>
</evidence>
<name>A0A133V1V5_9EURY</name>
<dbReference type="AlphaFoldDB" id="A0A133V1V5"/>
<proteinExistence type="predicted"/>
<accession>A0A133V1V5</accession>
<reference evidence="1 2" key="1">
    <citation type="journal article" date="2016" name="Sci. Rep.">
        <title>Metabolic traits of an uncultured archaeal lineage -MSBL1- from brine pools of the Red Sea.</title>
        <authorList>
            <person name="Mwirichia R."/>
            <person name="Alam I."/>
            <person name="Rashid M."/>
            <person name="Vinu M."/>
            <person name="Ba-Alawi W."/>
            <person name="Anthony Kamau A."/>
            <person name="Kamanda Ngugi D."/>
            <person name="Goker M."/>
            <person name="Klenk H.P."/>
            <person name="Bajic V."/>
            <person name="Stingl U."/>
        </authorList>
    </citation>
    <scope>NUCLEOTIDE SEQUENCE [LARGE SCALE GENOMIC DNA]</scope>
    <source>
        <strain evidence="1">SCGC-AAA261C02</strain>
    </source>
</reference>